<evidence type="ECO:0000313" key="2">
    <source>
        <dbReference type="EMBL" id="SJL01198.1"/>
    </source>
</evidence>
<sequence>MGYLRPKAKPIAPTVSDPLLVKGAASTAITTALLPGPIPSAGPSVIVDPVRINHQRDPIDRLEALIHPLTAMATSRSSIDDDLAVFDGDPALLDDPTIAAVDLWEEVLNGVMHRAFWGKSDDELEAMLRTGGTSLSGFCRFVRYFTEVRNVDMNLFRERIEGLIRAGKAIVPEERETVLANSNLRNQSVLHTSTHLEISDSLPAAEIQIIDLDDNITDVPSQPMKHPAAFPEMNSRRCNGYRLTIPDGQSPHLLYPFALHERLSLPWDYEMHHGILFLRSRVCTNVPDADIQEAEAPVCQPCLALSEDTKLHGIEARFSKGVHENSTLAYQGFGGITDIVHRKDRQINALNLIHLNLERKLLGRATALEDYKRLVWQIGNGHYENVERLVRVALSRGRGIRGILEMYEAAARGVYQPKSFTEEEEMLAVLFWRLGGVRLAEIAHRALNLPGMSTIRDRSTVPPIRPSYGLPTASEVEKNIMSCLESIRPILESLRDLPQRVVHMVLMLDEIAVEKRIRWDHETNYFLGVCREHSHKASLEFCSGDDMDELFRGIDDGDIHYASEATVGALCLLTDDKRLNSARPILVSGTCKRESAREHAYIIQTVMDAIKSEPSCSNLRTISIASDGETKRGSSLVNLTFQQELSPQSPLYAHVSPVKLPLMNFLVGRDEITADKDYRHVFKRIRNLLLRDRGVTVLDAHITPAVIKAHLRAEGSSETHIRYLFKPSDKQDVKLTYDLLKDMWCLPETSSDKPGFASGRNAIRTLGRLCRYLLLPYICVDFSLSEQLQHLSAAAHLNLVLFRAAKKHFFPTLLYSDIMIMIKNAYLCVAKGKVDNPDGFFYLILLGTDGLEKLFGILRTMVGNDANVDMLQLSTRLAGTTEVSNILAKYPQWDRGPRRLRLPALTRNLSPVPLNEDHLTPSSWRGDLSLRLVSLQTSWRIGRAKAVQETPEIRSLIALLDDLEDVDILCPFGDLILNQPRDDDDDEPEPDEGLDSPSVAENPSPSILTTPCSRELEDALAAESRSDDQAHSISRFDKDVMVDGVKMNKARALGIRSKYRKQPASTDRLKRVQELGRFNVHFQDNGIIDYDSAFGRPCLMINEPIATLIRCERMLFLGIGEVIDIHINSDSVEVVQSDLLMEDTVSVTFQLMELIPTTEDDDPSSQNDWRTNSHLQPVCLKVAGRFAQPVNPSVSTRNTRPFYLFESSVILALSDSLLSRMRPGDSKLIPSTMRSRYFPYQRSGKACFVCETDHQPRHLDLAMDTVCSSCVPSVPLDPSKPHNFLAHMGAHILKNSVSPATEPCGLCLAPSPLCQFYLTKGKGAQGQTKIDYSSSRGCPNLGVTFKYGIAAASTKTAPCSNVPLHCPLCPPNHPAIWKYTARHHFLNRHPAADLNQWKHLWQISSAEKAAMDKVWDERRKVLMPRGKNKRKKDELGPLIISEAHSSRLARRITDREGSENEIRINDPEGDSEDGDDTEADVIHSGQGSDNDDNDEEPSREMDAPDIEGELAEDSEEVPDIDEDVPAINEDQTGMGMEEPSEEVVSEGGIEGIDTIHEPQVGEVAGLAASGLDGEDVQSIELTATPNPGTSTSISGMAAIHQSRPSHEFIPPL</sequence>
<feature type="region of interest" description="Disordered" evidence="1">
    <location>
        <begin position="977"/>
        <end position="1008"/>
    </location>
</feature>
<evidence type="ECO:0000313" key="3">
    <source>
        <dbReference type="Proteomes" id="UP000219338"/>
    </source>
</evidence>
<accession>A0A284QXI5</accession>
<feature type="compositionally biased region" description="Polar residues" evidence="1">
    <location>
        <begin position="999"/>
        <end position="1008"/>
    </location>
</feature>
<dbReference type="OMA" id="IMIKNAY"/>
<keyword evidence="3" id="KW-1185">Reference proteome</keyword>
<feature type="compositionally biased region" description="Basic and acidic residues" evidence="1">
    <location>
        <begin position="1451"/>
        <end position="1466"/>
    </location>
</feature>
<feature type="compositionally biased region" description="Acidic residues" evidence="1">
    <location>
        <begin position="1467"/>
        <end position="1479"/>
    </location>
</feature>
<dbReference type="Proteomes" id="UP000219338">
    <property type="component" value="Unassembled WGS sequence"/>
</dbReference>
<evidence type="ECO:0000256" key="1">
    <source>
        <dbReference type="SAM" id="MobiDB-lite"/>
    </source>
</evidence>
<feature type="compositionally biased region" description="Acidic residues" evidence="1">
    <location>
        <begin position="982"/>
        <end position="994"/>
    </location>
</feature>
<reference evidence="3" key="1">
    <citation type="journal article" date="2017" name="Nat. Ecol. Evol.">
        <title>Genome expansion and lineage-specific genetic innovations in the forest pathogenic fungi Armillaria.</title>
        <authorList>
            <person name="Sipos G."/>
            <person name="Prasanna A.N."/>
            <person name="Walter M.C."/>
            <person name="O'Connor E."/>
            <person name="Balint B."/>
            <person name="Krizsan K."/>
            <person name="Kiss B."/>
            <person name="Hess J."/>
            <person name="Varga T."/>
            <person name="Slot J."/>
            <person name="Riley R."/>
            <person name="Boka B."/>
            <person name="Rigling D."/>
            <person name="Barry K."/>
            <person name="Lee J."/>
            <person name="Mihaltcheva S."/>
            <person name="LaButti K."/>
            <person name="Lipzen A."/>
            <person name="Waldron R."/>
            <person name="Moloney N.M."/>
            <person name="Sperisen C."/>
            <person name="Kredics L."/>
            <person name="Vagvoelgyi C."/>
            <person name="Patrignani A."/>
            <person name="Fitzpatrick D."/>
            <person name="Nagy I."/>
            <person name="Doyle S."/>
            <person name="Anderson J.B."/>
            <person name="Grigoriev I.V."/>
            <person name="Gueldener U."/>
            <person name="Muensterkoetter M."/>
            <person name="Nagy L.G."/>
        </authorList>
    </citation>
    <scope>NUCLEOTIDE SEQUENCE [LARGE SCALE GENOMIC DNA]</scope>
    <source>
        <strain evidence="3">C18/9</strain>
    </source>
</reference>
<protein>
    <submittedName>
        <fullName evidence="2">Uncharacterized protein</fullName>
    </submittedName>
</protein>
<dbReference type="OrthoDB" id="3173036at2759"/>
<name>A0A284QXI5_ARMOS</name>
<organism evidence="2 3">
    <name type="scientific">Armillaria ostoyae</name>
    <name type="common">Armillaria root rot fungus</name>
    <dbReference type="NCBI Taxonomy" id="47428"/>
    <lineage>
        <taxon>Eukaryota</taxon>
        <taxon>Fungi</taxon>
        <taxon>Dikarya</taxon>
        <taxon>Basidiomycota</taxon>
        <taxon>Agaricomycotina</taxon>
        <taxon>Agaricomycetes</taxon>
        <taxon>Agaricomycetidae</taxon>
        <taxon>Agaricales</taxon>
        <taxon>Marasmiineae</taxon>
        <taxon>Physalacriaceae</taxon>
        <taxon>Armillaria</taxon>
    </lineage>
</organism>
<feature type="region of interest" description="Disordered" evidence="1">
    <location>
        <begin position="1446"/>
        <end position="1546"/>
    </location>
</feature>
<proteinExistence type="predicted"/>
<gene>
    <name evidence="2" type="ORF">ARMOST_04516</name>
</gene>
<dbReference type="EMBL" id="FUEG01000003">
    <property type="protein sequence ID" value="SJL01198.1"/>
    <property type="molecule type" value="Genomic_DNA"/>
</dbReference>
<feature type="compositionally biased region" description="Polar residues" evidence="1">
    <location>
        <begin position="1581"/>
        <end position="1594"/>
    </location>
</feature>
<feature type="compositionally biased region" description="Acidic residues" evidence="1">
    <location>
        <begin position="1503"/>
        <end position="1524"/>
    </location>
</feature>
<feature type="region of interest" description="Disordered" evidence="1">
    <location>
        <begin position="1581"/>
        <end position="1612"/>
    </location>
</feature>